<reference evidence="1 2" key="1">
    <citation type="submission" date="2012-09" db="EMBL/GenBank/DDBJ databases">
        <title>Genome Sequence of alkane-degrading Bacterium Alcanivorax jadensis T9.</title>
        <authorList>
            <person name="Lai Q."/>
            <person name="Shao Z."/>
        </authorList>
    </citation>
    <scope>NUCLEOTIDE SEQUENCE [LARGE SCALE GENOMIC DNA]</scope>
    <source>
        <strain evidence="1 2">T9</strain>
    </source>
</reference>
<sequence>MKALVWTLLLIICTHVLVLDAMHHEHDADVAMEQLDAAPAQLDVLDAGGDHCCQCHGFMASADCAPARLPAPPARVLALRPPLPDAPADNPFRPPIA</sequence>
<comment type="caution">
    <text evidence="1">The sequence shown here is derived from an EMBL/GenBank/DDBJ whole genome shotgun (WGS) entry which is preliminary data.</text>
</comment>
<organism evidence="1 2">
    <name type="scientific">Alcanivorax jadensis T9</name>
    <dbReference type="NCBI Taxonomy" id="1177181"/>
    <lineage>
        <taxon>Bacteria</taxon>
        <taxon>Pseudomonadati</taxon>
        <taxon>Pseudomonadota</taxon>
        <taxon>Gammaproteobacteria</taxon>
        <taxon>Oceanospirillales</taxon>
        <taxon>Alcanivoracaceae</taxon>
        <taxon>Alcanivorax</taxon>
    </lineage>
</organism>
<evidence type="ECO:0008006" key="3">
    <source>
        <dbReference type="Google" id="ProtNLM"/>
    </source>
</evidence>
<name>A0ABR4W8Q2_9GAMM</name>
<proteinExistence type="predicted"/>
<dbReference type="Proteomes" id="UP000029443">
    <property type="component" value="Unassembled WGS sequence"/>
</dbReference>
<dbReference type="RefSeq" id="WP_035250560.1">
    <property type="nucleotide sequence ID" value="NZ_ARXU01000019.1"/>
</dbReference>
<gene>
    <name evidence="1" type="ORF">T9A_03201</name>
</gene>
<evidence type="ECO:0000313" key="2">
    <source>
        <dbReference type="Proteomes" id="UP000029443"/>
    </source>
</evidence>
<keyword evidence="2" id="KW-1185">Reference proteome</keyword>
<dbReference type="EMBL" id="ARXU01000019">
    <property type="protein sequence ID" value="KGD59740.1"/>
    <property type="molecule type" value="Genomic_DNA"/>
</dbReference>
<protein>
    <recommendedName>
        <fullName evidence="3">DUF2946 domain-containing protein</fullName>
    </recommendedName>
</protein>
<accession>A0ABR4W8Q2</accession>
<evidence type="ECO:0000313" key="1">
    <source>
        <dbReference type="EMBL" id="KGD59740.1"/>
    </source>
</evidence>